<evidence type="ECO:0000313" key="6">
    <source>
        <dbReference type="Proteomes" id="UP000288547"/>
    </source>
</evidence>
<dbReference type="SMART" id="SM00477">
    <property type="entry name" value="NUC"/>
    <property type="match status" value="1"/>
</dbReference>
<dbReference type="GO" id="GO:0046872">
    <property type="term" value="F:metal ion binding"/>
    <property type="evidence" value="ECO:0007669"/>
    <property type="project" value="UniProtKB-KW"/>
</dbReference>
<evidence type="ECO:0000256" key="2">
    <source>
        <dbReference type="PIRSR" id="PIRSR640255-2"/>
    </source>
</evidence>
<feature type="binding site" evidence="2">
    <location>
        <position position="129"/>
    </location>
    <ligand>
        <name>Mg(2+)</name>
        <dbReference type="ChEBI" id="CHEBI:18420"/>
        <note>catalytic</note>
    </ligand>
</feature>
<dbReference type="GO" id="GO:0004519">
    <property type="term" value="F:endonuclease activity"/>
    <property type="evidence" value="ECO:0007669"/>
    <property type="project" value="UniProtKB-KW"/>
</dbReference>
<dbReference type="PANTHER" id="PTHR13966:SF5">
    <property type="entry name" value="ENDONUCLEASE G, MITOCHONDRIAL"/>
    <property type="match status" value="1"/>
</dbReference>
<evidence type="ECO:0000259" key="4">
    <source>
        <dbReference type="SMART" id="SM00892"/>
    </source>
</evidence>
<dbReference type="EMBL" id="RZNB01000003">
    <property type="protein sequence ID" value="RWZ51231.1"/>
    <property type="molecule type" value="Genomic_DNA"/>
</dbReference>
<dbReference type="Pfam" id="PF01223">
    <property type="entry name" value="Endonuclease_NS"/>
    <property type="match status" value="1"/>
</dbReference>
<dbReference type="PANTHER" id="PTHR13966">
    <property type="entry name" value="ENDONUCLEASE RELATED"/>
    <property type="match status" value="1"/>
</dbReference>
<organism evidence="5 6">
    <name type="scientific">Labedella phragmitis</name>
    <dbReference type="NCBI Taxonomy" id="2498849"/>
    <lineage>
        <taxon>Bacteria</taxon>
        <taxon>Bacillati</taxon>
        <taxon>Actinomycetota</taxon>
        <taxon>Actinomycetes</taxon>
        <taxon>Micrococcales</taxon>
        <taxon>Microbacteriaceae</taxon>
        <taxon>Labedella</taxon>
    </lineage>
</organism>
<feature type="active site" description="Proton acceptor" evidence="1">
    <location>
        <position position="93"/>
    </location>
</feature>
<dbReference type="SMART" id="SM00892">
    <property type="entry name" value="Endonuclease_NS"/>
    <property type="match status" value="1"/>
</dbReference>
<gene>
    <name evidence="5" type="ORF">ELQ90_09615</name>
</gene>
<sequence length="297" mass="31982">MPTPTGYDEDFLGVPLALPSPRSSADVRVLAYTHFTVTLDPGRRLAAVTGVNIDGARIIDVGRGDDWHLDDRVPVEEQTGPEVYARNDLDRGHLVRRRDPVWGDPAEAAAANLDTFCYTNAAPQAADFNQGKELWVGLEDHVLAYAQANGLLLSVFTGPVLGPDDPLYRGTRIPLRFWKIAAWTTGPAGDAGHGTAAAPALRAAAFLLDQSPQLSDVDLGALASPPPLGPFRTFQVPVRDVAEIADLEVGALSDADVLEPVPAAVPPRELPVWRELVSWNEITLARREDRNVPPTTG</sequence>
<keyword evidence="2" id="KW-0479">Metal-binding</keyword>
<evidence type="ECO:0000313" key="5">
    <source>
        <dbReference type="EMBL" id="RWZ51231.1"/>
    </source>
</evidence>
<proteinExistence type="predicted"/>
<evidence type="ECO:0000256" key="1">
    <source>
        <dbReference type="PIRSR" id="PIRSR640255-1"/>
    </source>
</evidence>
<feature type="domain" description="ENPP1-3/EXOG-like endonuclease/phosphodiesterase" evidence="3">
    <location>
        <begin position="32"/>
        <end position="256"/>
    </location>
</feature>
<dbReference type="InterPro" id="IPR040255">
    <property type="entry name" value="Non-specific_endonuclease"/>
</dbReference>
<dbReference type="InterPro" id="IPR020821">
    <property type="entry name" value="ENPP1-3/EXOG-like_nuc-like"/>
</dbReference>
<dbReference type="Proteomes" id="UP000288547">
    <property type="component" value="Unassembled WGS sequence"/>
</dbReference>
<comment type="caution">
    <text evidence="5">The sequence shown here is derived from an EMBL/GenBank/DDBJ whole genome shotgun (WGS) entry which is preliminary data.</text>
</comment>
<keyword evidence="5" id="KW-0540">Nuclease</keyword>
<dbReference type="Gene3D" id="3.40.570.10">
    <property type="entry name" value="Extracellular Endonuclease, subunit A"/>
    <property type="match status" value="1"/>
</dbReference>
<keyword evidence="5" id="KW-0255">Endonuclease</keyword>
<keyword evidence="5" id="KW-0378">Hydrolase</keyword>
<dbReference type="SUPFAM" id="SSF54060">
    <property type="entry name" value="His-Me finger endonucleases"/>
    <property type="match status" value="1"/>
</dbReference>
<evidence type="ECO:0000259" key="3">
    <source>
        <dbReference type="SMART" id="SM00477"/>
    </source>
</evidence>
<dbReference type="InterPro" id="IPR001604">
    <property type="entry name" value="Endo_G_ENPP1-like_dom"/>
</dbReference>
<dbReference type="GO" id="GO:0003676">
    <property type="term" value="F:nucleic acid binding"/>
    <property type="evidence" value="ECO:0007669"/>
    <property type="project" value="InterPro"/>
</dbReference>
<dbReference type="InterPro" id="IPR044925">
    <property type="entry name" value="His-Me_finger_sf"/>
</dbReference>
<dbReference type="OrthoDB" id="104542at2"/>
<reference evidence="5 6" key="1">
    <citation type="submission" date="2018-12" db="EMBL/GenBank/DDBJ databases">
        <authorList>
            <person name="Li F."/>
        </authorList>
    </citation>
    <scope>NUCLEOTIDE SEQUENCE [LARGE SCALE GENOMIC DNA]</scope>
    <source>
        <strain evidence="5 6">11W25H-1</strain>
    </source>
</reference>
<name>A0A444PTP9_9MICO</name>
<accession>A0A444PTP9</accession>
<dbReference type="GO" id="GO:0016787">
    <property type="term" value="F:hydrolase activity"/>
    <property type="evidence" value="ECO:0007669"/>
    <property type="project" value="InterPro"/>
</dbReference>
<dbReference type="AlphaFoldDB" id="A0A444PTP9"/>
<feature type="domain" description="DNA/RNA non-specific endonuclease/pyrophosphatase/phosphodiesterase" evidence="4">
    <location>
        <begin position="31"/>
        <end position="256"/>
    </location>
</feature>
<dbReference type="InterPro" id="IPR044929">
    <property type="entry name" value="DNA/RNA_non-sp_Endonuclease_sf"/>
</dbReference>
<protein>
    <submittedName>
        <fullName evidence="5">DNA/RNA non-specific endonuclease</fullName>
    </submittedName>
</protein>
<keyword evidence="6" id="KW-1185">Reference proteome</keyword>